<dbReference type="FunFam" id="1.10.630.10:FF:000018">
    <property type="entry name" value="Cytochrome P450 monooxygenase"/>
    <property type="match status" value="1"/>
</dbReference>
<dbReference type="PRINTS" id="PR00359">
    <property type="entry name" value="BP450"/>
</dbReference>
<reference evidence="8" key="1">
    <citation type="submission" date="2015-02" db="EMBL/GenBank/DDBJ databases">
        <title>Genome Assembly of Bacillaceae bacterium MTCC 8252.</title>
        <authorList>
            <person name="Verma A."/>
            <person name="Khatri I."/>
            <person name="Mual P."/>
            <person name="Subramanian S."/>
            <person name="Krishnamurthi S."/>
        </authorList>
    </citation>
    <scope>NUCLEOTIDE SEQUENCE [LARGE SCALE GENOMIC DNA]</scope>
    <source>
        <strain evidence="8">MTCC 8252</strain>
    </source>
</reference>
<dbReference type="GO" id="GO:0004497">
    <property type="term" value="F:monooxygenase activity"/>
    <property type="evidence" value="ECO:0007669"/>
    <property type="project" value="UniProtKB-KW"/>
</dbReference>
<dbReference type="GO" id="GO:0016705">
    <property type="term" value="F:oxidoreductase activity, acting on paired donors, with incorporation or reduction of molecular oxygen"/>
    <property type="evidence" value="ECO:0007669"/>
    <property type="project" value="InterPro"/>
</dbReference>
<evidence type="ECO:0000256" key="5">
    <source>
        <dbReference type="ARBA" id="ARBA00023004"/>
    </source>
</evidence>
<dbReference type="InterPro" id="IPR002397">
    <property type="entry name" value="Cyt_P450_B"/>
</dbReference>
<dbReference type="PANTHER" id="PTHR46696">
    <property type="entry name" value="P450, PUTATIVE (EUROFUNG)-RELATED"/>
    <property type="match status" value="1"/>
</dbReference>
<dbReference type="SUPFAM" id="SSF48264">
    <property type="entry name" value="Cytochrome P450"/>
    <property type="match status" value="1"/>
</dbReference>
<comment type="caution">
    <text evidence="8">The sequence shown here is derived from an EMBL/GenBank/DDBJ whole genome shotgun (WGS) entry which is preliminary data.</text>
</comment>
<organism evidence="8 9">
    <name type="scientific">Bacillus thermotolerans</name>
    <name type="common">Quasibacillus thermotolerans</name>
    <dbReference type="NCBI Taxonomy" id="1221996"/>
    <lineage>
        <taxon>Bacteria</taxon>
        <taxon>Bacillati</taxon>
        <taxon>Bacillota</taxon>
        <taxon>Bacilli</taxon>
        <taxon>Bacillales</taxon>
        <taxon>Bacillaceae</taxon>
        <taxon>Bacillus</taxon>
    </lineage>
</organism>
<accession>A0A0F5HR78</accession>
<keyword evidence="6 7" id="KW-0503">Monooxygenase</keyword>
<dbReference type="Gene3D" id="1.10.630.10">
    <property type="entry name" value="Cytochrome P450"/>
    <property type="match status" value="1"/>
</dbReference>
<dbReference type="PANTHER" id="PTHR46696:SF1">
    <property type="entry name" value="CYTOCHROME P450 YJIB-RELATED"/>
    <property type="match status" value="1"/>
</dbReference>
<comment type="similarity">
    <text evidence="1 7">Belongs to the cytochrome P450 family.</text>
</comment>
<evidence type="ECO:0000256" key="3">
    <source>
        <dbReference type="ARBA" id="ARBA00022723"/>
    </source>
</evidence>
<evidence type="ECO:0000256" key="7">
    <source>
        <dbReference type="RuleBase" id="RU000461"/>
    </source>
</evidence>
<dbReference type="PROSITE" id="PS00086">
    <property type="entry name" value="CYTOCHROME_P450"/>
    <property type="match status" value="1"/>
</dbReference>
<evidence type="ECO:0000256" key="1">
    <source>
        <dbReference type="ARBA" id="ARBA00010617"/>
    </source>
</evidence>
<dbReference type="InterPro" id="IPR036396">
    <property type="entry name" value="Cyt_P450_sf"/>
</dbReference>
<keyword evidence="3 7" id="KW-0479">Metal-binding</keyword>
<dbReference type="InterPro" id="IPR001128">
    <property type="entry name" value="Cyt_P450"/>
</dbReference>
<evidence type="ECO:0000313" key="8">
    <source>
        <dbReference type="EMBL" id="KKB35768.1"/>
    </source>
</evidence>
<dbReference type="InterPro" id="IPR017972">
    <property type="entry name" value="Cyt_P450_CS"/>
</dbReference>
<dbReference type="CDD" id="cd11029">
    <property type="entry name" value="CYP107-like"/>
    <property type="match status" value="1"/>
</dbReference>
<dbReference type="Proteomes" id="UP000031563">
    <property type="component" value="Unassembled WGS sequence"/>
</dbReference>
<keyword evidence="4 7" id="KW-0560">Oxidoreductase</keyword>
<keyword evidence="2 7" id="KW-0349">Heme</keyword>
<dbReference type="EMBL" id="JWIR02000069">
    <property type="protein sequence ID" value="KKB35768.1"/>
    <property type="molecule type" value="Genomic_DNA"/>
</dbReference>
<evidence type="ECO:0000256" key="4">
    <source>
        <dbReference type="ARBA" id="ARBA00023002"/>
    </source>
</evidence>
<sequence length="397" mass="45143">MSSDEAASYALFTKEFTKNPYRTYAKLRETEPVYQTLFPDGQHGWMITRYEDAVEALKDLRLIKDFSKLMGGNMEHGSIFTHNMLFSDPPDHKRLRGLVQQAFTPRMITEMRGRIQEITDELLEKIAGKDHVNLIDDFAFPLPIIVICEILGIPAEDRDKFRLWSNSLIEGSGGEHAGDIFLHMQQFTQYLGERLAKVRANLGQDLISQLILAEDEGEKLTEKELYGVVSLLIIAGHETTVNLIGNTVLSLLEYPDQLELLKNNPHLIHTAIEESLRYNGPVEFSTSRWAREDFEFKGKQIKRGDLVVIALNSANHDPDQFKDPEVFDITREKSPHLAFGKGIHLCLGAPLARLEGEVAINSLLQRFPNIKLKVDKEKLEWRPGMIVRGVKELPLSL</sequence>
<dbReference type="Pfam" id="PF00067">
    <property type="entry name" value="p450"/>
    <property type="match status" value="2"/>
</dbReference>
<name>A0A0F5HR78_BACTR</name>
<protein>
    <submittedName>
        <fullName evidence="8">Cytochrome P450 hydroxylase</fullName>
    </submittedName>
</protein>
<dbReference type="AlphaFoldDB" id="A0A0F5HR78"/>
<gene>
    <name evidence="8" type="ORF">QY95_03301</name>
</gene>
<evidence type="ECO:0000256" key="2">
    <source>
        <dbReference type="ARBA" id="ARBA00022617"/>
    </source>
</evidence>
<proteinExistence type="inferred from homology"/>
<evidence type="ECO:0000256" key="6">
    <source>
        <dbReference type="ARBA" id="ARBA00023033"/>
    </source>
</evidence>
<keyword evidence="9" id="KW-1185">Reference proteome</keyword>
<dbReference type="GO" id="GO:0020037">
    <property type="term" value="F:heme binding"/>
    <property type="evidence" value="ECO:0007669"/>
    <property type="project" value="InterPro"/>
</dbReference>
<evidence type="ECO:0000313" key="9">
    <source>
        <dbReference type="Proteomes" id="UP000031563"/>
    </source>
</evidence>
<dbReference type="RefSeq" id="WP_040048319.1">
    <property type="nucleotide sequence ID" value="NZ_JWIR02000069.1"/>
</dbReference>
<keyword evidence="5 7" id="KW-0408">Iron</keyword>
<dbReference type="GO" id="GO:0005506">
    <property type="term" value="F:iron ion binding"/>
    <property type="evidence" value="ECO:0007669"/>
    <property type="project" value="InterPro"/>
</dbReference>
<dbReference type="OrthoDB" id="9801155at2"/>
<dbReference type="STRING" id="1221996.QY95_03301"/>